<feature type="transmembrane region" description="Helical" evidence="1">
    <location>
        <begin position="85"/>
        <end position="107"/>
    </location>
</feature>
<evidence type="ECO:0000313" key="3">
    <source>
        <dbReference type="Proteomes" id="UP000598174"/>
    </source>
</evidence>
<organism evidence="2 3">
    <name type="scientific">Paractinoplanes ferrugineus</name>
    <dbReference type="NCBI Taxonomy" id="113564"/>
    <lineage>
        <taxon>Bacteria</taxon>
        <taxon>Bacillati</taxon>
        <taxon>Actinomycetota</taxon>
        <taxon>Actinomycetes</taxon>
        <taxon>Micromonosporales</taxon>
        <taxon>Micromonosporaceae</taxon>
        <taxon>Paractinoplanes</taxon>
    </lineage>
</organism>
<comment type="caution">
    <text evidence="2">The sequence shown here is derived from an EMBL/GenBank/DDBJ whole genome shotgun (WGS) entry which is preliminary data.</text>
</comment>
<evidence type="ECO:0000313" key="2">
    <source>
        <dbReference type="EMBL" id="GIE13424.1"/>
    </source>
</evidence>
<accession>A0A919J4C5</accession>
<keyword evidence="1" id="KW-0812">Transmembrane</keyword>
<keyword evidence="3" id="KW-1185">Reference proteome</keyword>
<evidence type="ECO:0000256" key="1">
    <source>
        <dbReference type="SAM" id="Phobius"/>
    </source>
</evidence>
<reference evidence="2" key="1">
    <citation type="submission" date="2021-01" db="EMBL/GenBank/DDBJ databases">
        <title>Whole genome shotgun sequence of Actinoplanes ferrugineus NBRC 15555.</title>
        <authorList>
            <person name="Komaki H."/>
            <person name="Tamura T."/>
        </authorList>
    </citation>
    <scope>NUCLEOTIDE SEQUENCE</scope>
    <source>
        <strain evidence="2">NBRC 15555</strain>
    </source>
</reference>
<keyword evidence="1" id="KW-1133">Transmembrane helix</keyword>
<dbReference type="EMBL" id="BOMM01000049">
    <property type="protein sequence ID" value="GIE13424.1"/>
    <property type="molecule type" value="Genomic_DNA"/>
</dbReference>
<keyword evidence="1" id="KW-0472">Membrane</keyword>
<proteinExistence type="predicted"/>
<dbReference type="AlphaFoldDB" id="A0A919J4C5"/>
<name>A0A919J4C5_9ACTN</name>
<feature type="transmembrane region" description="Helical" evidence="1">
    <location>
        <begin position="133"/>
        <end position="157"/>
    </location>
</feature>
<dbReference type="Proteomes" id="UP000598174">
    <property type="component" value="Unassembled WGS sequence"/>
</dbReference>
<protein>
    <submittedName>
        <fullName evidence="2">Uncharacterized protein</fullName>
    </submittedName>
</protein>
<feature type="transmembrane region" description="Helical" evidence="1">
    <location>
        <begin position="50"/>
        <end position="73"/>
    </location>
</feature>
<gene>
    <name evidence="2" type="ORF">Afe05nite_52640</name>
</gene>
<dbReference type="RefSeq" id="WP_203819873.1">
    <property type="nucleotide sequence ID" value="NZ_BAAABP010000027.1"/>
</dbReference>
<sequence>MTRPKRADTSALVGRPSWLTAVALLLASLADVGAFSQVVALVLPDQAQYVVYAVVIGMTATAVYLAHTCGAIIRDRATGDPGRRFILWASGGAWAILGLAAFAVRLIESSDPGATSTFYTDGGLVPSDTGHTAVLQAFVFLALYVGTGLTAAAGAYFNRSAVRRRYSAARQRRAVAAERASLSAAAYGDVKAIQSAQQTAYDESAQLLEIEKRAVLALSAELKQYARICIANRGKDPEAARLLFEADKRPYVLRQFDERADPDGANE</sequence>